<feature type="transmembrane region" description="Helical" evidence="1">
    <location>
        <begin position="159"/>
        <end position="181"/>
    </location>
</feature>
<dbReference type="EMBL" id="FNXT01000025">
    <property type="protein sequence ID" value="SZX59749.1"/>
    <property type="molecule type" value="Genomic_DNA"/>
</dbReference>
<feature type="transmembrane region" description="Helical" evidence="1">
    <location>
        <begin position="82"/>
        <end position="105"/>
    </location>
</feature>
<evidence type="ECO:0000313" key="2">
    <source>
        <dbReference type="EMBL" id="SZX59749.1"/>
    </source>
</evidence>
<dbReference type="PANTHER" id="PTHR34548">
    <property type="entry name" value="PROTEIN TIC 21, CHLOROPLASTIC"/>
    <property type="match status" value="1"/>
</dbReference>
<dbReference type="InterPro" id="IPR022051">
    <property type="entry name" value="DUF3611"/>
</dbReference>
<sequence length="248" mass="25709">MSLLCPSSVAARCVRPGSKSCVPVRAALTSGLRTLSHHVKARSAAAGPCGRRSVQITCNASSGDLPVSADTLGDSAATVRNFAFASFWVQLPLTIVSAGILFFAISFSKAPSDVSRWFTLVGIVASFISTFFAHGFLTLAKQAINEGKTVSRSFLVQNLVRNTNINLAGIGITLIGLQASVGTLVSKTMLAAANAPYAAPAPGGTLVSLDVFSLQASTNTLLAHFLSVVFANFIIGAVNRIRARPAAA</sequence>
<dbReference type="AlphaFoldDB" id="A0A383V4V2"/>
<dbReference type="PANTHER" id="PTHR34548:SF2">
    <property type="entry name" value="PROTEIN TIC 21, CHLOROPLASTIC"/>
    <property type="match status" value="1"/>
</dbReference>
<evidence type="ECO:0000256" key="1">
    <source>
        <dbReference type="SAM" id="Phobius"/>
    </source>
</evidence>
<evidence type="ECO:0000313" key="3">
    <source>
        <dbReference type="Proteomes" id="UP000256970"/>
    </source>
</evidence>
<gene>
    <name evidence="2" type="ORF">BQ4739_LOCUS360</name>
</gene>
<keyword evidence="3" id="KW-1185">Reference proteome</keyword>
<keyword evidence="1" id="KW-1133">Transmembrane helix</keyword>
<name>A0A383V4V2_TETOB</name>
<protein>
    <submittedName>
        <fullName evidence="2">Uncharacterized protein</fullName>
    </submittedName>
</protein>
<keyword evidence="1" id="KW-0812">Transmembrane</keyword>
<dbReference type="STRING" id="3088.A0A383V4V2"/>
<reference evidence="2 3" key="1">
    <citation type="submission" date="2016-10" db="EMBL/GenBank/DDBJ databases">
        <authorList>
            <person name="Cai Z."/>
        </authorList>
    </citation>
    <scope>NUCLEOTIDE SEQUENCE [LARGE SCALE GENOMIC DNA]</scope>
</reference>
<dbReference type="Pfam" id="PF12263">
    <property type="entry name" value="DUF3611"/>
    <property type="match status" value="1"/>
</dbReference>
<accession>A0A383V4V2</accession>
<feature type="transmembrane region" description="Helical" evidence="1">
    <location>
        <begin position="117"/>
        <end position="139"/>
    </location>
</feature>
<keyword evidence="1" id="KW-0472">Membrane</keyword>
<proteinExistence type="predicted"/>
<dbReference type="Proteomes" id="UP000256970">
    <property type="component" value="Unassembled WGS sequence"/>
</dbReference>
<organism evidence="2 3">
    <name type="scientific">Tetradesmus obliquus</name>
    <name type="common">Green alga</name>
    <name type="synonym">Acutodesmus obliquus</name>
    <dbReference type="NCBI Taxonomy" id="3088"/>
    <lineage>
        <taxon>Eukaryota</taxon>
        <taxon>Viridiplantae</taxon>
        <taxon>Chlorophyta</taxon>
        <taxon>core chlorophytes</taxon>
        <taxon>Chlorophyceae</taxon>
        <taxon>CS clade</taxon>
        <taxon>Sphaeropleales</taxon>
        <taxon>Scenedesmaceae</taxon>
        <taxon>Tetradesmus</taxon>
    </lineage>
</organism>
<feature type="transmembrane region" description="Helical" evidence="1">
    <location>
        <begin position="221"/>
        <end position="238"/>
    </location>
</feature>